<protein>
    <submittedName>
        <fullName evidence="1">Uncharacterized protein</fullName>
    </submittedName>
</protein>
<dbReference type="RefSeq" id="XP_029242792.1">
    <property type="nucleotide sequence ID" value="XM_029377420.1"/>
</dbReference>
<evidence type="ECO:0000313" key="1">
    <source>
        <dbReference type="EMBL" id="RNF12484.1"/>
    </source>
</evidence>
<accession>A0A3R7P473</accession>
<dbReference type="Proteomes" id="UP000283634">
    <property type="component" value="Unassembled WGS sequence"/>
</dbReference>
<dbReference type="GeneID" id="40324270"/>
<dbReference type="OrthoDB" id="262479at2759"/>
<proteinExistence type="predicted"/>
<evidence type="ECO:0000313" key="2">
    <source>
        <dbReference type="Proteomes" id="UP000283634"/>
    </source>
</evidence>
<comment type="caution">
    <text evidence="1">The sequence shown here is derived from an EMBL/GenBank/DDBJ whole genome shotgun (WGS) entry which is preliminary data.</text>
</comment>
<dbReference type="OMA" id="VRAMEWD"/>
<dbReference type="AlphaFoldDB" id="A0A3R7P473"/>
<dbReference type="EMBL" id="MKGL01000005">
    <property type="protein sequence ID" value="RNF12484.1"/>
    <property type="molecule type" value="Genomic_DNA"/>
</dbReference>
<keyword evidence="2" id="KW-1185">Reference proteome</keyword>
<sequence length="360" mass="39589">MVVFFAVCGECADSIAFMFSREVSLRGVGNVTMGSSFNDKAATYFDDAIKRKDVKVDSFTVPPDVVIVVRAWLQGSQEEVEKSTQALNATFNGWSTAPDGTLVSNLNKLSLENLETQPSDISFKDSCGYAEEKMDVGAAGFGFDNLTLVLTMRTDPGESLTQHLCLIFSMPDCALIALDAVRNSVDGYVAHVTVISSNRNLLFIELMNHVRHASLLFPEYITTMTVGGVQVYVQEKPPTLTYKGNTSSCSSRYWYLIFGVLLMPLALIAGQRFKDLGAESGVKSVRAMEWDIRSGVRYQGRIHADMDSRGLASRAAISGSSSPGAYYGVYDPQEAMWQHTQGRRRMPQPGLNVHYDPNAH</sequence>
<reference evidence="1 2" key="1">
    <citation type="journal article" date="2018" name="BMC Genomics">
        <title>Genomic comparison of Trypanosoma conorhini and Trypanosoma rangeli to Trypanosoma cruzi strains of high and low virulence.</title>
        <authorList>
            <person name="Bradwell K.R."/>
            <person name="Koparde V.N."/>
            <person name="Matveyev A.V."/>
            <person name="Serrano M.G."/>
            <person name="Alves J.M."/>
            <person name="Parikh H."/>
            <person name="Huang B."/>
            <person name="Lee V."/>
            <person name="Espinosa-Alvarez O."/>
            <person name="Ortiz P.A."/>
            <person name="Costa-Martins A.G."/>
            <person name="Teixeira M.M."/>
            <person name="Buck G.A."/>
        </authorList>
    </citation>
    <scope>NUCLEOTIDE SEQUENCE [LARGE SCALE GENOMIC DNA]</scope>
    <source>
        <strain evidence="1 2">AM80</strain>
    </source>
</reference>
<gene>
    <name evidence="1" type="ORF">TraAM80_00337</name>
</gene>
<organism evidence="1 2">
    <name type="scientific">Trypanosoma rangeli</name>
    <dbReference type="NCBI Taxonomy" id="5698"/>
    <lineage>
        <taxon>Eukaryota</taxon>
        <taxon>Discoba</taxon>
        <taxon>Euglenozoa</taxon>
        <taxon>Kinetoplastea</taxon>
        <taxon>Metakinetoplastina</taxon>
        <taxon>Trypanosomatida</taxon>
        <taxon>Trypanosomatidae</taxon>
        <taxon>Trypanosoma</taxon>
        <taxon>Herpetosoma</taxon>
    </lineage>
</organism>
<name>A0A3R7P473_TRYRA</name>